<dbReference type="EMBL" id="CP003989">
    <property type="protein sequence ID" value="AGA34117.1"/>
    <property type="molecule type" value="Genomic_DNA"/>
</dbReference>
<dbReference type="InterPro" id="IPR007419">
    <property type="entry name" value="BFD-like_2Fe2S-bd_dom"/>
</dbReference>
<dbReference type="KEGG" id="tni:TVNIR_2474"/>
<dbReference type="Proteomes" id="UP000010809">
    <property type="component" value="Chromosome"/>
</dbReference>
<evidence type="ECO:0000259" key="1">
    <source>
        <dbReference type="Pfam" id="PF04324"/>
    </source>
</evidence>
<dbReference type="Pfam" id="PF04324">
    <property type="entry name" value="Fer2_BFD"/>
    <property type="match status" value="1"/>
</dbReference>
<dbReference type="PATRIC" id="fig|1255043.3.peg.2497"/>
<dbReference type="InterPro" id="IPR041854">
    <property type="entry name" value="BFD-like_2Fe2S-bd_dom_sf"/>
</dbReference>
<protein>
    <submittedName>
        <fullName evidence="2">BFD domain protein (2Fe-2S)-binding domain protein</fullName>
    </submittedName>
</protein>
<dbReference type="STRING" id="1255043.TVNIR_2474"/>
<organism evidence="2 3">
    <name type="scientific">Thioalkalivibrio nitratireducens (strain DSM 14787 / UNIQEM 213 / ALEN2)</name>
    <dbReference type="NCBI Taxonomy" id="1255043"/>
    <lineage>
        <taxon>Bacteria</taxon>
        <taxon>Pseudomonadati</taxon>
        <taxon>Pseudomonadota</taxon>
        <taxon>Gammaproteobacteria</taxon>
        <taxon>Chromatiales</taxon>
        <taxon>Ectothiorhodospiraceae</taxon>
        <taxon>Thioalkalivibrio</taxon>
    </lineage>
</organism>
<name>L0DYN4_THIND</name>
<dbReference type="HOGENOM" id="CLU_159205_3_1_6"/>
<sequence>MYVCVCKAVREQEILSLADLESGLRMRDLRERLGVCSECGKCGERALGLLRSRGRSCCETGQQLKA</sequence>
<gene>
    <name evidence="2" type="ordered locus">TVNIR_2474</name>
</gene>
<dbReference type="Gene3D" id="1.10.10.1100">
    <property type="entry name" value="BFD-like [2Fe-2S]-binding domain"/>
    <property type="match status" value="1"/>
</dbReference>
<accession>L0DYN4</accession>
<keyword evidence="3" id="KW-1185">Reference proteome</keyword>
<proteinExistence type="predicted"/>
<dbReference type="AlphaFoldDB" id="L0DYN4"/>
<dbReference type="RefSeq" id="WP_015259233.1">
    <property type="nucleotide sequence ID" value="NC_019902.2"/>
</dbReference>
<feature type="domain" description="BFD-like [2Fe-2S]-binding" evidence="1">
    <location>
        <begin position="2"/>
        <end position="51"/>
    </location>
</feature>
<reference evidence="2" key="1">
    <citation type="submission" date="2015-12" db="EMBL/GenBank/DDBJ databases">
        <authorList>
            <person name="Tikhonova T.V."/>
            <person name="Pavlov A.R."/>
            <person name="Beletsky A.V."/>
            <person name="Mardanov A.V."/>
            <person name="Sorokin D.Y."/>
            <person name="Ravin N.V."/>
            <person name="Popov V.O."/>
        </authorList>
    </citation>
    <scope>NUCLEOTIDE SEQUENCE</scope>
    <source>
        <strain evidence="2">DSM 14787</strain>
    </source>
</reference>
<dbReference type="eggNOG" id="COG2906">
    <property type="taxonomic scope" value="Bacteria"/>
</dbReference>
<evidence type="ECO:0000313" key="3">
    <source>
        <dbReference type="Proteomes" id="UP000010809"/>
    </source>
</evidence>
<dbReference type="OrthoDB" id="9815350at2"/>
<evidence type="ECO:0000313" key="2">
    <source>
        <dbReference type="EMBL" id="AGA34117.1"/>
    </source>
</evidence>